<gene>
    <name evidence="1" type="ORF">A2572_03295</name>
</gene>
<comment type="caution">
    <text evidence="1">The sequence shown here is derived from an EMBL/GenBank/DDBJ whole genome shotgun (WGS) entry which is preliminary data.</text>
</comment>
<evidence type="ECO:0000313" key="2">
    <source>
        <dbReference type="Proteomes" id="UP000179237"/>
    </source>
</evidence>
<sequence length="155" mass="17608">MLYPNYKPKYNIDCKTQPRKNTLTGAMSRTQKGATLVGFEASRLRILGVVPFYCLERRLPTQKGGEAYMNEKPLFECWCTLLSKIVIYKDRVEIKKALGLSIQTIPMSKIASVNNTFMGIVFETSGGAKPDKLQPWDANKKKEIVDLVFKLINKK</sequence>
<dbReference type="AlphaFoldDB" id="A0A1F5FX10"/>
<name>A0A1F5FX10_9BACT</name>
<reference evidence="1 2" key="1">
    <citation type="journal article" date="2016" name="Nat. Commun.">
        <title>Thousands of microbial genomes shed light on interconnected biogeochemical processes in an aquifer system.</title>
        <authorList>
            <person name="Anantharaman K."/>
            <person name="Brown C.T."/>
            <person name="Hug L.A."/>
            <person name="Sharon I."/>
            <person name="Castelle C.J."/>
            <person name="Probst A.J."/>
            <person name="Thomas B.C."/>
            <person name="Singh A."/>
            <person name="Wilkins M.J."/>
            <person name="Karaoz U."/>
            <person name="Brodie E.L."/>
            <person name="Williams K.H."/>
            <person name="Hubbard S.S."/>
            <person name="Banfield J.F."/>
        </authorList>
    </citation>
    <scope>NUCLEOTIDE SEQUENCE [LARGE SCALE GENOMIC DNA]</scope>
</reference>
<proteinExistence type="predicted"/>
<evidence type="ECO:0000313" key="1">
    <source>
        <dbReference type="EMBL" id="OGD84125.1"/>
    </source>
</evidence>
<protein>
    <submittedName>
        <fullName evidence="1">Uncharacterized protein</fullName>
    </submittedName>
</protein>
<accession>A0A1F5FX10</accession>
<dbReference type="EMBL" id="MFAQ01000002">
    <property type="protein sequence ID" value="OGD84125.1"/>
    <property type="molecule type" value="Genomic_DNA"/>
</dbReference>
<organism evidence="1 2">
    <name type="scientific">Candidatus Collierbacteria bacterium RIFOXYD1_FULL_40_9</name>
    <dbReference type="NCBI Taxonomy" id="1817731"/>
    <lineage>
        <taxon>Bacteria</taxon>
        <taxon>Candidatus Collieribacteriota</taxon>
    </lineage>
</organism>
<dbReference type="Proteomes" id="UP000179237">
    <property type="component" value="Unassembled WGS sequence"/>
</dbReference>